<feature type="compositionally biased region" description="Gly residues" evidence="1">
    <location>
        <begin position="1"/>
        <end position="15"/>
    </location>
</feature>
<comment type="caution">
    <text evidence="2">The sequence shown here is derived from an EMBL/GenBank/DDBJ whole genome shotgun (WGS) entry which is preliminary data.</text>
</comment>
<feature type="compositionally biased region" description="Gly residues" evidence="1">
    <location>
        <begin position="75"/>
        <end position="87"/>
    </location>
</feature>
<reference evidence="2" key="2">
    <citation type="submission" date="2020-09" db="EMBL/GenBank/DDBJ databases">
        <authorList>
            <person name="Sun Q."/>
            <person name="Ohkuma M."/>
        </authorList>
    </citation>
    <scope>NUCLEOTIDE SEQUENCE</scope>
    <source>
        <strain evidence="2">JCM 4633</strain>
    </source>
</reference>
<dbReference type="EMBL" id="BMVB01000013">
    <property type="protein sequence ID" value="GHC59153.1"/>
    <property type="molecule type" value="Genomic_DNA"/>
</dbReference>
<evidence type="ECO:0000313" key="2">
    <source>
        <dbReference type="EMBL" id="GHC59153.1"/>
    </source>
</evidence>
<reference evidence="2" key="1">
    <citation type="journal article" date="2014" name="Int. J. Syst. Evol. Microbiol.">
        <title>Complete genome sequence of Corynebacterium casei LMG S-19264T (=DSM 44701T), isolated from a smear-ripened cheese.</title>
        <authorList>
            <consortium name="US DOE Joint Genome Institute (JGI-PGF)"/>
            <person name="Walter F."/>
            <person name="Albersmeier A."/>
            <person name="Kalinowski J."/>
            <person name="Ruckert C."/>
        </authorList>
    </citation>
    <scope>NUCLEOTIDE SEQUENCE</scope>
    <source>
        <strain evidence="2">JCM 4633</strain>
    </source>
</reference>
<organism evidence="2 3">
    <name type="scientific">Streptomyces cinnamoneus</name>
    <name type="common">Streptoverticillium cinnamoneum</name>
    <dbReference type="NCBI Taxonomy" id="53446"/>
    <lineage>
        <taxon>Bacteria</taxon>
        <taxon>Bacillati</taxon>
        <taxon>Actinomycetota</taxon>
        <taxon>Actinomycetes</taxon>
        <taxon>Kitasatosporales</taxon>
        <taxon>Streptomycetaceae</taxon>
        <taxon>Streptomyces</taxon>
        <taxon>Streptomyces cinnamoneus group</taxon>
    </lineage>
</organism>
<name>A0A918TQT4_STRCJ</name>
<feature type="region of interest" description="Disordered" evidence="1">
    <location>
        <begin position="1"/>
        <end position="21"/>
    </location>
</feature>
<evidence type="ECO:0000256" key="1">
    <source>
        <dbReference type="SAM" id="MobiDB-lite"/>
    </source>
</evidence>
<sequence>MCAGAPGGAPVGGGPYWRRGRGRRRLRLVSLSALRHRDSSGCNGTCVTGDSRYRFAQVRGRTDPAAPAAPDPGGRVRGGRGGPRQGA</sequence>
<feature type="compositionally biased region" description="Low complexity" evidence="1">
    <location>
        <begin position="63"/>
        <end position="73"/>
    </location>
</feature>
<gene>
    <name evidence="2" type="ORF">GCM10010507_40110</name>
</gene>
<dbReference type="AlphaFoldDB" id="A0A918TQT4"/>
<feature type="region of interest" description="Disordered" evidence="1">
    <location>
        <begin position="59"/>
        <end position="87"/>
    </location>
</feature>
<accession>A0A918TQT4</accession>
<proteinExistence type="predicted"/>
<dbReference type="Proteomes" id="UP000646244">
    <property type="component" value="Unassembled WGS sequence"/>
</dbReference>
<protein>
    <submittedName>
        <fullName evidence="2">Uncharacterized protein</fullName>
    </submittedName>
</protein>
<evidence type="ECO:0000313" key="3">
    <source>
        <dbReference type="Proteomes" id="UP000646244"/>
    </source>
</evidence>